<dbReference type="EMBL" id="JALNTZ010000207">
    <property type="protein sequence ID" value="KAJ3636349.1"/>
    <property type="molecule type" value="Genomic_DNA"/>
</dbReference>
<keyword evidence="3" id="KW-1185">Reference proteome</keyword>
<evidence type="ECO:0000313" key="3">
    <source>
        <dbReference type="Proteomes" id="UP001168821"/>
    </source>
</evidence>
<sequence>MTVRRTEKGENIGLGLPYYPVWWKTVKPLKTSADRGGLRRKTRVPVETPVSTTASQASPTMSPSPEREGPSNILYK</sequence>
<comment type="caution">
    <text evidence="2">The sequence shown here is derived from an EMBL/GenBank/DDBJ whole genome shotgun (WGS) entry which is preliminary data.</text>
</comment>
<gene>
    <name evidence="2" type="ORF">Zmor_008648</name>
</gene>
<evidence type="ECO:0000256" key="1">
    <source>
        <dbReference type="SAM" id="MobiDB-lite"/>
    </source>
</evidence>
<evidence type="ECO:0000313" key="2">
    <source>
        <dbReference type="EMBL" id="KAJ3636349.1"/>
    </source>
</evidence>
<feature type="compositionally biased region" description="Polar residues" evidence="1">
    <location>
        <begin position="49"/>
        <end position="63"/>
    </location>
</feature>
<feature type="region of interest" description="Disordered" evidence="1">
    <location>
        <begin position="32"/>
        <end position="76"/>
    </location>
</feature>
<accession>A0AA38HP97</accession>
<organism evidence="2 3">
    <name type="scientific">Zophobas morio</name>
    <dbReference type="NCBI Taxonomy" id="2755281"/>
    <lineage>
        <taxon>Eukaryota</taxon>
        <taxon>Metazoa</taxon>
        <taxon>Ecdysozoa</taxon>
        <taxon>Arthropoda</taxon>
        <taxon>Hexapoda</taxon>
        <taxon>Insecta</taxon>
        <taxon>Pterygota</taxon>
        <taxon>Neoptera</taxon>
        <taxon>Endopterygota</taxon>
        <taxon>Coleoptera</taxon>
        <taxon>Polyphaga</taxon>
        <taxon>Cucujiformia</taxon>
        <taxon>Tenebrionidae</taxon>
        <taxon>Zophobas</taxon>
    </lineage>
</organism>
<name>A0AA38HP97_9CUCU</name>
<protein>
    <submittedName>
        <fullName evidence="2">Uncharacterized protein</fullName>
    </submittedName>
</protein>
<reference evidence="2" key="1">
    <citation type="journal article" date="2023" name="G3 (Bethesda)">
        <title>Whole genome assemblies of Zophobas morio and Tenebrio molitor.</title>
        <authorList>
            <person name="Kaur S."/>
            <person name="Stinson S.A."/>
            <person name="diCenzo G.C."/>
        </authorList>
    </citation>
    <scope>NUCLEOTIDE SEQUENCE</scope>
    <source>
        <strain evidence="2">QUZm001</strain>
    </source>
</reference>
<dbReference type="Proteomes" id="UP001168821">
    <property type="component" value="Unassembled WGS sequence"/>
</dbReference>
<dbReference type="AlphaFoldDB" id="A0AA38HP97"/>
<proteinExistence type="predicted"/>